<proteinExistence type="predicted"/>
<dbReference type="AlphaFoldDB" id="A0A9W7W9D5"/>
<comment type="caution">
    <text evidence="1">The sequence shown here is derived from an EMBL/GenBank/DDBJ whole genome shotgun (WGS) entry which is preliminary data.</text>
</comment>
<dbReference type="EMBL" id="JAFHDT010000025">
    <property type="protein sequence ID" value="KAI7790980.1"/>
    <property type="molecule type" value="Genomic_DNA"/>
</dbReference>
<accession>A0A9W7W9D5</accession>
<reference evidence="1" key="1">
    <citation type="submission" date="2021-02" db="EMBL/GenBank/DDBJ databases">
        <title>Comparative genomics reveals that relaxation of natural selection precedes convergent phenotypic evolution of cavefish.</title>
        <authorList>
            <person name="Peng Z."/>
        </authorList>
    </citation>
    <scope>NUCLEOTIDE SEQUENCE</scope>
    <source>
        <tissue evidence="1">Muscle</tissue>
    </source>
</reference>
<gene>
    <name evidence="1" type="ORF">IRJ41_006184</name>
</gene>
<evidence type="ECO:0000313" key="1">
    <source>
        <dbReference type="EMBL" id="KAI7790980.1"/>
    </source>
</evidence>
<keyword evidence="2" id="KW-1185">Reference proteome</keyword>
<dbReference type="Proteomes" id="UP001059041">
    <property type="component" value="Linkage Group LG25"/>
</dbReference>
<organism evidence="1 2">
    <name type="scientific">Triplophysa rosa</name>
    <name type="common">Cave loach</name>
    <dbReference type="NCBI Taxonomy" id="992332"/>
    <lineage>
        <taxon>Eukaryota</taxon>
        <taxon>Metazoa</taxon>
        <taxon>Chordata</taxon>
        <taxon>Craniata</taxon>
        <taxon>Vertebrata</taxon>
        <taxon>Euteleostomi</taxon>
        <taxon>Actinopterygii</taxon>
        <taxon>Neopterygii</taxon>
        <taxon>Teleostei</taxon>
        <taxon>Ostariophysi</taxon>
        <taxon>Cypriniformes</taxon>
        <taxon>Nemacheilidae</taxon>
        <taxon>Triplophysa</taxon>
    </lineage>
</organism>
<protein>
    <submittedName>
        <fullName evidence="1">Uncharacterized protein</fullName>
    </submittedName>
</protein>
<sequence>MSQTDLALINNKLTCGPTSVTTTQQCILGGRENALLDNFPRSLFKQARRYASHVAVHTEAAVEQTVIDSRFCQCRRGFGFRLMLLVANAFWCRLASARAKFGSGLSRRVATHTRHRYETEQTRMKTDHQREDVKGVLRLQETDEHRSALVKTRWERVLKIDHAVRSWTHPYVEDPHQQLSQNHSWSSATSNPRRGAVCLLEVLGRFDRVPHGDTGKRRLVRETITYSTANQGPGVASGACVCFSTFVM</sequence>
<name>A0A9W7W9D5_TRIRA</name>
<evidence type="ECO:0000313" key="2">
    <source>
        <dbReference type="Proteomes" id="UP001059041"/>
    </source>
</evidence>